<feature type="domain" description="Ig-like" evidence="6">
    <location>
        <begin position="243"/>
        <end position="335"/>
    </location>
</feature>
<proteinExistence type="predicted"/>
<keyword evidence="4" id="KW-0393">Immunoglobulin domain</keyword>
<comment type="caution">
    <text evidence="7">The sequence shown here is derived from an EMBL/GenBank/DDBJ whole genome shotgun (WGS) entry which is preliminary data.</text>
</comment>
<dbReference type="Pfam" id="PF07679">
    <property type="entry name" value="I-set"/>
    <property type="match status" value="2"/>
</dbReference>
<keyword evidence="8" id="KW-1185">Reference proteome</keyword>
<feature type="domain" description="Ig-like" evidence="6">
    <location>
        <begin position="48"/>
        <end position="139"/>
    </location>
</feature>
<dbReference type="PROSITE" id="PS50835">
    <property type="entry name" value="IG_LIKE"/>
    <property type="match status" value="3"/>
</dbReference>
<organism evidence="7 8">
    <name type="scientific">Potamilus streckersoni</name>
    <dbReference type="NCBI Taxonomy" id="2493646"/>
    <lineage>
        <taxon>Eukaryota</taxon>
        <taxon>Metazoa</taxon>
        <taxon>Spiralia</taxon>
        <taxon>Lophotrochozoa</taxon>
        <taxon>Mollusca</taxon>
        <taxon>Bivalvia</taxon>
        <taxon>Autobranchia</taxon>
        <taxon>Heteroconchia</taxon>
        <taxon>Palaeoheterodonta</taxon>
        <taxon>Unionida</taxon>
        <taxon>Unionoidea</taxon>
        <taxon>Unionidae</taxon>
        <taxon>Ambleminae</taxon>
        <taxon>Lampsilini</taxon>
        <taxon>Potamilus</taxon>
    </lineage>
</organism>
<dbReference type="PANTHER" id="PTHR12231">
    <property type="entry name" value="CTX-RELATED TYPE I TRANSMEMBRANE PROTEIN"/>
    <property type="match status" value="1"/>
</dbReference>
<dbReference type="CDD" id="cd00096">
    <property type="entry name" value="Ig"/>
    <property type="match status" value="1"/>
</dbReference>
<evidence type="ECO:0000256" key="2">
    <source>
        <dbReference type="ARBA" id="ARBA00022737"/>
    </source>
</evidence>
<reference evidence="7" key="1">
    <citation type="journal article" date="2021" name="Genome Biol. Evol.">
        <title>A High-Quality Reference Genome for a Parasitic Bivalve with Doubly Uniparental Inheritance (Bivalvia: Unionida).</title>
        <authorList>
            <person name="Smith C.H."/>
        </authorList>
    </citation>
    <scope>NUCLEOTIDE SEQUENCE</scope>
    <source>
        <strain evidence="7">CHS0354</strain>
    </source>
</reference>
<dbReference type="SMART" id="SM00408">
    <property type="entry name" value="IGc2"/>
    <property type="match status" value="3"/>
</dbReference>
<feature type="signal peptide" evidence="5">
    <location>
        <begin position="1"/>
        <end position="19"/>
    </location>
</feature>
<dbReference type="Gene3D" id="2.60.40.10">
    <property type="entry name" value="Immunoglobulins"/>
    <property type="match status" value="3"/>
</dbReference>
<dbReference type="SMART" id="SM00409">
    <property type="entry name" value="IG"/>
    <property type="match status" value="3"/>
</dbReference>
<dbReference type="InterPro" id="IPR003598">
    <property type="entry name" value="Ig_sub2"/>
</dbReference>
<protein>
    <recommendedName>
        <fullName evidence="6">Ig-like domain-containing protein</fullName>
    </recommendedName>
</protein>
<keyword evidence="1 5" id="KW-0732">Signal</keyword>
<evidence type="ECO:0000259" key="6">
    <source>
        <dbReference type="PROSITE" id="PS50835"/>
    </source>
</evidence>
<reference evidence="7" key="3">
    <citation type="submission" date="2023-05" db="EMBL/GenBank/DDBJ databases">
        <authorList>
            <person name="Smith C.H."/>
        </authorList>
    </citation>
    <scope>NUCLEOTIDE SEQUENCE</scope>
    <source>
        <strain evidence="7">CHS0354</strain>
        <tissue evidence="7">Mantle</tissue>
    </source>
</reference>
<dbReference type="InterPro" id="IPR013098">
    <property type="entry name" value="Ig_I-set"/>
</dbReference>
<dbReference type="Pfam" id="PF13927">
    <property type="entry name" value="Ig_3"/>
    <property type="match status" value="1"/>
</dbReference>
<dbReference type="GO" id="GO:0043005">
    <property type="term" value="C:neuron projection"/>
    <property type="evidence" value="ECO:0007669"/>
    <property type="project" value="TreeGrafter"/>
</dbReference>
<evidence type="ECO:0000256" key="1">
    <source>
        <dbReference type="ARBA" id="ARBA00022729"/>
    </source>
</evidence>
<dbReference type="InterPro" id="IPR051170">
    <property type="entry name" value="Neural/epithelial_adhesion"/>
</dbReference>
<dbReference type="InterPro" id="IPR036179">
    <property type="entry name" value="Ig-like_dom_sf"/>
</dbReference>
<keyword evidence="3" id="KW-1015">Disulfide bond</keyword>
<accession>A0AAE0VXN5</accession>
<dbReference type="AlphaFoldDB" id="A0AAE0VXN5"/>
<dbReference type="SUPFAM" id="SSF48726">
    <property type="entry name" value="Immunoglobulin"/>
    <property type="match status" value="3"/>
</dbReference>
<dbReference type="InterPro" id="IPR007110">
    <property type="entry name" value="Ig-like_dom"/>
</dbReference>
<sequence>MELIFEILEFMMLLTLNSASMEGEMLQYGSRANLISHGSLPSADSQEPNFDVPVVNVTATTGTTAILPCTINALGDRKVLWMDPRGKALTMEDRRVIFDQRISVERPYTRDWNLHIRGVKHSDSGEYMCQINTSPVKIKKVILYVSEPAKIIGQMSAGDQVVQEGEKVILWCNVTGIPPPRVTWFRKSIHNKNAAKEAIGNEGEVLIIHNITRYCDDVYECVASNDIEPADSREMKVTVEFQPEVELFTKRMSQSKGRETILDCKITANPHGFNIWRKEGKDIQASHKYGIQVFDEDAYSKTLSLRIGNIDDRDFGEYTCVAQNRHGMDQDKMLLFEHADRTRWTTTSTSTMSNSILWVMPPERPYSGIGNNQQRKINVFDGTMQNPTIIQPGSNSFSYDSAKSEASLRNQSKTISSASYHRVVQLTVCVVLFALMTR</sequence>
<name>A0AAE0VXN5_9BIVA</name>
<evidence type="ECO:0000256" key="3">
    <source>
        <dbReference type="ARBA" id="ARBA00023157"/>
    </source>
</evidence>
<dbReference type="EMBL" id="JAEAOA010000884">
    <property type="protein sequence ID" value="KAK3593789.1"/>
    <property type="molecule type" value="Genomic_DNA"/>
</dbReference>
<dbReference type="Proteomes" id="UP001195483">
    <property type="component" value="Unassembled WGS sequence"/>
</dbReference>
<evidence type="ECO:0000313" key="8">
    <source>
        <dbReference type="Proteomes" id="UP001195483"/>
    </source>
</evidence>
<evidence type="ECO:0000313" key="7">
    <source>
        <dbReference type="EMBL" id="KAK3593789.1"/>
    </source>
</evidence>
<feature type="domain" description="Ig-like" evidence="6">
    <location>
        <begin position="148"/>
        <end position="238"/>
    </location>
</feature>
<gene>
    <name evidence="7" type="ORF">CHS0354_014331</name>
</gene>
<evidence type="ECO:0000256" key="4">
    <source>
        <dbReference type="ARBA" id="ARBA00023319"/>
    </source>
</evidence>
<dbReference type="InterPro" id="IPR003599">
    <property type="entry name" value="Ig_sub"/>
</dbReference>
<reference evidence="7" key="2">
    <citation type="journal article" date="2021" name="Genome Biol. Evol.">
        <title>Developing a high-quality reference genome for a parasitic bivalve with doubly uniparental inheritance (Bivalvia: Unionida).</title>
        <authorList>
            <person name="Smith C.H."/>
        </authorList>
    </citation>
    <scope>NUCLEOTIDE SEQUENCE</scope>
    <source>
        <strain evidence="7">CHS0354</strain>
        <tissue evidence="7">Mantle</tissue>
    </source>
</reference>
<dbReference type="InterPro" id="IPR013783">
    <property type="entry name" value="Ig-like_fold"/>
</dbReference>
<evidence type="ECO:0000256" key="5">
    <source>
        <dbReference type="SAM" id="SignalP"/>
    </source>
</evidence>
<dbReference type="PANTHER" id="PTHR12231:SF253">
    <property type="entry name" value="DPR-INTERACTING PROTEIN ETA, ISOFORM B-RELATED"/>
    <property type="match status" value="1"/>
</dbReference>
<keyword evidence="2" id="KW-0677">Repeat</keyword>
<feature type="chain" id="PRO_5042072971" description="Ig-like domain-containing protein" evidence="5">
    <location>
        <begin position="20"/>
        <end position="438"/>
    </location>
</feature>